<feature type="binding site" evidence="6">
    <location>
        <position position="90"/>
    </location>
    <ligand>
        <name>ATP</name>
        <dbReference type="ChEBI" id="CHEBI:30616"/>
    </ligand>
</feature>
<dbReference type="InterPro" id="IPR037196">
    <property type="entry name" value="HSP90_C"/>
</dbReference>
<dbReference type="InterPro" id="IPR003594">
    <property type="entry name" value="HATPase_dom"/>
</dbReference>
<dbReference type="Gene3D" id="3.30.565.10">
    <property type="entry name" value="Histidine kinase-like ATPase, C-terminal domain"/>
    <property type="match status" value="1"/>
</dbReference>
<keyword evidence="4 5" id="KW-0143">Chaperone</keyword>
<feature type="binding site" evidence="6">
    <location>
        <position position="82"/>
    </location>
    <ligand>
        <name>ATP</name>
        <dbReference type="ChEBI" id="CHEBI:30616"/>
    </ligand>
</feature>
<feature type="binding site" evidence="6">
    <location>
        <position position="96"/>
    </location>
    <ligand>
        <name>ATP</name>
        <dbReference type="ChEBI" id="CHEBI:30616"/>
    </ligand>
</feature>
<dbReference type="SUPFAM" id="SSF54211">
    <property type="entry name" value="Ribosomal protein S5 domain 2-like"/>
    <property type="match status" value="1"/>
</dbReference>
<dbReference type="EMBL" id="FPBT01000001">
    <property type="protein sequence ID" value="SFU28893.1"/>
    <property type="molecule type" value="Genomic_DNA"/>
</dbReference>
<feature type="binding site" evidence="6">
    <location>
        <position position="35"/>
    </location>
    <ligand>
        <name>ATP</name>
        <dbReference type="ChEBI" id="CHEBI:30616"/>
    </ligand>
</feature>
<feature type="region of interest" description="A; substrate-binding" evidence="5">
    <location>
        <begin position="1"/>
        <end position="376"/>
    </location>
</feature>
<comment type="subcellular location">
    <subcellularLocation>
        <location evidence="5">Cytoplasm</location>
    </subcellularLocation>
</comment>
<dbReference type="AlphaFoldDB" id="A0A1I7EY83"/>
<protein>
    <recommendedName>
        <fullName evidence="5">Chaperone protein HtpG</fullName>
    </recommendedName>
    <alternativeName>
        <fullName evidence="5">Heat shock protein HtpG</fullName>
    </alternativeName>
    <alternativeName>
        <fullName evidence="5">High temperature protein G</fullName>
    </alternativeName>
</protein>
<evidence type="ECO:0000256" key="4">
    <source>
        <dbReference type="ARBA" id="ARBA00023186"/>
    </source>
</evidence>
<dbReference type="GO" id="GO:0005737">
    <property type="term" value="C:cytoplasm"/>
    <property type="evidence" value="ECO:0007669"/>
    <property type="project" value="UniProtKB-SubCell"/>
</dbReference>
<evidence type="ECO:0000256" key="6">
    <source>
        <dbReference type="PIRSR" id="PIRSR002583-1"/>
    </source>
</evidence>
<feature type="binding site" evidence="6">
    <location>
        <position position="187"/>
    </location>
    <ligand>
        <name>ATP</name>
        <dbReference type="ChEBI" id="CHEBI:30616"/>
    </ligand>
</feature>
<proteinExistence type="inferred from homology"/>
<keyword evidence="5" id="KW-0346">Stress response</keyword>
<dbReference type="PIRSF" id="PIRSF002583">
    <property type="entry name" value="Hsp90"/>
    <property type="match status" value="1"/>
</dbReference>
<feature type="region of interest" description="Disordered" evidence="8">
    <location>
        <begin position="233"/>
        <end position="257"/>
    </location>
</feature>
<dbReference type="NCBIfam" id="NF003555">
    <property type="entry name" value="PRK05218.1"/>
    <property type="match status" value="1"/>
</dbReference>
<evidence type="ECO:0000256" key="2">
    <source>
        <dbReference type="ARBA" id="ARBA00022741"/>
    </source>
</evidence>
<feature type="compositionally biased region" description="Basic and acidic residues" evidence="8">
    <location>
        <begin position="245"/>
        <end position="257"/>
    </location>
</feature>
<dbReference type="SUPFAM" id="SSF110942">
    <property type="entry name" value="HSP90 C-terminal domain"/>
    <property type="match status" value="1"/>
</dbReference>
<dbReference type="GO" id="GO:0016887">
    <property type="term" value="F:ATP hydrolysis activity"/>
    <property type="evidence" value="ECO:0007669"/>
    <property type="project" value="InterPro"/>
</dbReference>
<keyword evidence="5" id="KW-0963">Cytoplasm</keyword>
<dbReference type="Proteomes" id="UP000198817">
    <property type="component" value="Unassembled WGS sequence"/>
</dbReference>
<dbReference type="InterPro" id="IPR001404">
    <property type="entry name" value="Hsp90_fam"/>
</dbReference>
<dbReference type="STRING" id="155865.SAMN05216515_102104"/>
<evidence type="ECO:0000256" key="7">
    <source>
        <dbReference type="SAM" id="Coils"/>
    </source>
</evidence>
<keyword evidence="3 5" id="KW-0067">ATP-binding</keyword>
<dbReference type="InterPro" id="IPR020568">
    <property type="entry name" value="Ribosomal_Su5_D2-typ_SF"/>
</dbReference>
<evidence type="ECO:0000313" key="11">
    <source>
        <dbReference type="Proteomes" id="UP000198817"/>
    </source>
</evidence>
<dbReference type="OrthoDB" id="9802640at2"/>
<evidence type="ECO:0000256" key="8">
    <source>
        <dbReference type="SAM" id="MobiDB-lite"/>
    </source>
</evidence>
<feature type="coiled-coil region" evidence="7">
    <location>
        <begin position="521"/>
        <end position="551"/>
    </location>
</feature>
<keyword evidence="11" id="KW-1185">Reference proteome</keyword>
<organism evidence="10 11">
    <name type="scientific">Eubacterium pyruvativorans</name>
    <dbReference type="NCBI Taxonomy" id="155865"/>
    <lineage>
        <taxon>Bacteria</taxon>
        <taxon>Bacillati</taxon>
        <taxon>Bacillota</taxon>
        <taxon>Clostridia</taxon>
        <taxon>Eubacteriales</taxon>
        <taxon>Eubacteriaceae</taxon>
        <taxon>Eubacterium</taxon>
    </lineage>
</organism>
<dbReference type="GO" id="GO:0140662">
    <property type="term" value="F:ATP-dependent protein folding chaperone"/>
    <property type="evidence" value="ECO:0007669"/>
    <property type="project" value="InterPro"/>
</dbReference>
<dbReference type="Pfam" id="PF00183">
    <property type="entry name" value="HSP90"/>
    <property type="match status" value="1"/>
</dbReference>
<feature type="binding site" evidence="6">
    <location>
        <begin position="97"/>
        <end position="98"/>
    </location>
    <ligand>
        <name>ATP</name>
        <dbReference type="ChEBI" id="CHEBI:30616"/>
    </ligand>
</feature>
<feature type="binding site" evidence="6">
    <location>
        <position position="376"/>
    </location>
    <ligand>
        <name>ATP</name>
        <dbReference type="ChEBI" id="CHEBI:30616"/>
    </ligand>
</feature>
<feature type="binding site" evidence="6">
    <location>
        <position position="77"/>
    </location>
    <ligand>
        <name>ATP</name>
        <dbReference type="ChEBI" id="CHEBI:30616"/>
    </ligand>
</feature>
<dbReference type="Gene3D" id="3.40.50.11260">
    <property type="match status" value="1"/>
</dbReference>
<comment type="similarity">
    <text evidence="1 5">Belongs to the heat shock protein 90 family.</text>
</comment>
<comment type="function">
    <text evidence="5">Molecular chaperone. Has ATPase activity.</text>
</comment>
<feature type="region of interest" description="C" evidence="5">
    <location>
        <begin position="589"/>
        <end position="668"/>
    </location>
</feature>
<dbReference type="GO" id="GO:0005524">
    <property type="term" value="F:ATP binding"/>
    <property type="evidence" value="ECO:0007669"/>
    <property type="project" value="UniProtKB-UniRule"/>
</dbReference>
<dbReference type="HAMAP" id="MF_00505">
    <property type="entry name" value="HSP90"/>
    <property type="match status" value="1"/>
</dbReference>
<evidence type="ECO:0000256" key="1">
    <source>
        <dbReference type="ARBA" id="ARBA00008239"/>
    </source>
</evidence>
<dbReference type="InterPro" id="IPR020575">
    <property type="entry name" value="Hsp90_N"/>
</dbReference>
<evidence type="ECO:0000259" key="9">
    <source>
        <dbReference type="SMART" id="SM00387"/>
    </source>
</evidence>
<dbReference type="Gene3D" id="1.20.120.790">
    <property type="entry name" value="Heat shock protein 90, C-terminal domain"/>
    <property type="match status" value="1"/>
</dbReference>
<dbReference type="Pfam" id="PF13589">
    <property type="entry name" value="HATPase_c_3"/>
    <property type="match status" value="1"/>
</dbReference>
<sequence>MAKKQFKTESKKLLDMMINSIYTNREIFIRELISNASDALDKRYYHDLESGTSGVTREDYTIRITPDKDARTLTISDNGIGMTKEELESNLGTIAKSGSLDFKNAHQTGDESGAEDAVSEEGSRESKEKNVTDIIGQFGVGFYSAFMVADKVTVTSRVQNASNAYAWESSGTDGYTVEEAEKADAGTDVVLHLKADTDAENYSQYLEEYEIRSLIRKYSDYIHYPITMMVTKSRPVEKAEEEQAQDQKDEDQNKPPEMETYQELDTLNSMEPIWKKAKSQVTDEEYNEYYKGKFSDYEDPCRVIRTSVEGVSSYTALLFIPNHTPFNYYTKDYEKGLQLYSSGVLIMDKCKDLLPDYFNFVRGLVDSQDLSLNISRETLQQDRQLKNIAKNLQKKIKADLADFMKNDRDGYEKFFKNFGRSLKYGIYEGYGMTKDLLADLLLFYSSTEKKMISLDEYIAKMGEDQKYIYYAPGETVEKVDMLPQVEAAKAKGYEVLYLTDEMDEFVVKMMHDYKEKEFLSVSEADMSEEETEEEKKALEELKEKNKDLLAFIQSTLGDAVSEVRLSRRLGDASVTLTSKGGISIEMEKTLNQMPMNQGVKAEKILELNPDHAVMKKMQDAFGDGTDESGKELTAVYARLLYDQAAMISGLSIQDPARMAQDIDTLITK</sequence>
<accession>A0A1I7EY83</accession>
<reference evidence="10 11" key="1">
    <citation type="submission" date="2016-10" db="EMBL/GenBank/DDBJ databases">
        <authorList>
            <person name="de Groot N.N."/>
        </authorList>
    </citation>
    <scope>NUCLEOTIDE SEQUENCE [LARGE SCALE GENOMIC DNA]</scope>
    <source>
        <strain evidence="10 11">KHGC13</strain>
    </source>
</reference>
<comment type="subunit">
    <text evidence="5">Homodimer.</text>
</comment>
<feature type="region of interest" description="Disordered" evidence="8">
    <location>
        <begin position="103"/>
        <end position="128"/>
    </location>
</feature>
<dbReference type="RefSeq" id="WP_090469192.1">
    <property type="nucleotide sequence ID" value="NZ_FOWF01000002.1"/>
</dbReference>
<dbReference type="CDD" id="cd16927">
    <property type="entry name" value="HATPase_Hsp90-like"/>
    <property type="match status" value="1"/>
</dbReference>
<dbReference type="Gene3D" id="3.30.230.80">
    <property type="match status" value="1"/>
</dbReference>
<dbReference type="SMART" id="SM00387">
    <property type="entry name" value="HATPase_c"/>
    <property type="match status" value="1"/>
</dbReference>
<gene>
    <name evidence="5" type="primary">htpG</name>
    <name evidence="10" type="ORF">SAMN05216508_101103</name>
</gene>
<feature type="binding site" evidence="6">
    <location>
        <begin position="137"/>
        <end position="142"/>
    </location>
    <ligand>
        <name>ATP</name>
        <dbReference type="ChEBI" id="CHEBI:30616"/>
    </ligand>
</feature>
<dbReference type="GO" id="GO:0051082">
    <property type="term" value="F:unfolded protein binding"/>
    <property type="evidence" value="ECO:0007669"/>
    <property type="project" value="UniProtKB-UniRule"/>
</dbReference>
<comment type="caution">
    <text evidence="5">Lacks conserved residue(s) required for the propagation of feature annotation.</text>
</comment>
<feature type="binding site" evidence="6">
    <location>
        <position position="31"/>
    </location>
    <ligand>
        <name>ATP</name>
        <dbReference type="ChEBI" id="CHEBI:30616"/>
    </ligand>
</feature>
<keyword evidence="2 5" id="KW-0547">Nucleotide-binding</keyword>
<evidence type="ECO:0000256" key="5">
    <source>
        <dbReference type="HAMAP-Rule" id="MF_00505"/>
    </source>
</evidence>
<dbReference type="InterPro" id="IPR036890">
    <property type="entry name" value="HATPase_C_sf"/>
</dbReference>
<dbReference type="PANTHER" id="PTHR11528">
    <property type="entry name" value="HEAT SHOCK PROTEIN 90 FAMILY MEMBER"/>
    <property type="match status" value="1"/>
</dbReference>
<keyword evidence="7" id="KW-0175">Coiled coil</keyword>
<dbReference type="PRINTS" id="PR00775">
    <property type="entry name" value="HEATSHOCK90"/>
</dbReference>
<feature type="domain" description="Histidine kinase/HSP90-like ATPase" evidence="9">
    <location>
        <begin position="24"/>
        <end position="197"/>
    </location>
</feature>
<dbReference type="SUPFAM" id="SSF55874">
    <property type="entry name" value="ATPase domain of HSP90 chaperone/DNA topoisomerase II/histidine kinase"/>
    <property type="match status" value="1"/>
</dbReference>
<evidence type="ECO:0000313" key="10">
    <source>
        <dbReference type="EMBL" id="SFU28893.1"/>
    </source>
</evidence>
<name>A0A1I7EY83_9FIRM</name>
<evidence type="ECO:0000256" key="3">
    <source>
        <dbReference type="ARBA" id="ARBA00022840"/>
    </source>
</evidence>